<evidence type="ECO:0000313" key="2">
    <source>
        <dbReference type="Proteomes" id="UP000744769"/>
    </source>
</evidence>
<sequence>MRDCGARIPVFLAMCKVHWRALRQADRDEVWASYYANGPGSPAHMAVIVAVARRAYERSHGGEAR</sequence>
<reference evidence="1" key="1">
    <citation type="submission" date="2020-03" db="EMBL/GenBank/DDBJ databases">
        <title>Draft sequencing of Calidifontibacter sp. DB0510.</title>
        <authorList>
            <person name="Kim D.-U."/>
        </authorList>
    </citation>
    <scope>NUCLEOTIDE SEQUENCE</scope>
    <source>
        <strain evidence="1">DB0510</strain>
    </source>
</reference>
<dbReference type="Proteomes" id="UP000744769">
    <property type="component" value="Unassembled WGS sequence"/>
</dbReference>
<comment type="caution">
    <text evidence="1">The sequence shown here is derived from an EMBL/GenBank/DDBJ whole genome shotgun (WGS) entry which is preliminary data.</text>
</comment>
<protein>
    <submittedName>
        <fullName evidence="1">Uncharacterized protein</fullName>
    </submittedName>
</protein>
<gene>
    <name evidence="1" type="ORF">G9U51_08410</name>
</gene>
<name>A0A967B1J6_9MICO</name>
<dbReference type="RefSeq" id="WP_166195950.1">
    <property type="nucleotide sequence ID" value="NZ_JAAOIV010000005.1"/>
</dbReference>
<dbReference type="EMBL" id="JAAOIV010000005">
    <property type="protein sequence ID" value="NHN55798.1"/>
    <property type="molecule type" value="Genomic_DNA"/>
</dbReference>
<evidence type="ECO:0000313" key="1">
    <source>
        <dbReference type="EMBL" id="NHN55798.1"/>
    </source>
</evidence>
<organism evidence="1 2">
    <name type="scientific">Metallococcus carri</name>
    <dbReference type="NCBI Taxonomy" id="1656884"/>
    <lineage>
        <taxon>Bacteria</taxon>
        <taxon>Bacillati</taxon>
        <taxon>Actinomycetota</taxon>
        <taxon>Actinomycetes</taxon>
        <taxon>Micrococcales</taxon>
        <taxon>Dermacoccaceae</taxon>
        <taxon>Metallococcus</taxon>
    </lineage>
</organism>
<proteinExistence type="predicted"/>
<dbReference type="AlphaFoldDB" id="A0A967B1J6"/>
<accession>A0A967B1J6</accession>
<keyword evidence="2" id="KW-1185">Reference proteome</keyword>